<evidence type="ECO:0008006" key="5">
    <source>
        <dbReference type="Google" id="ProtNLM"/>
    </source>
</evidence>
<feature type="chain" id="PRO_5045462725" description="Cohesin domain-containing protein" evidence="2">
    <location>
        <begin position="27"/>
        <end position="491"/>
    </location>
</feature>
<dbReference type="SUPFAM" id="SSF49384">
    <property type="entry name" value="Carbohydrate-binding domain"/>
    <property type="match status" value="1"/>
</dbReference>
<feature type="compositionally biased region" description="Low complexity" evidence="1">
    <location>
        <begin position="226"/>
        <end position="235"/>
    </location>
</feature>
<proteinExistence type="predicted"/>
<feature type="compositionally biased region" description="Low complexity" evidence="1">
    <location>
        <begin position="136"/>
        <end position="219"/>
    </location>
</feature>
<reference evidence="3 4" key="1">
    <citation type="submission" date="2021-03" db="EMBL/GenBank/DDBJ databases">
        <title>Geobacter metallireducens gen. nov. sp. nov., a microorganism capable of coupling the complete oxidation of organic compounds to the reduction of iron and other metals.</title>
        <authorList>
            <person name="Li Y."/>
        </authorList>
    </citation>
    <scope>NUCLEOTIDE SEQUENCE [LARGE SCALE GENOMIC DNA]</scope>
    <source>
        <strain evidence="3 4">Jerry-YX</strain>
    </source>
</reference>
<evidence type="ECO:0000313" key="4">
    <source>
        <dbReference type="Proteomes" id="UP000663651"/>
    </source>
</evidence>
<dbReference type="EMBL" id="CP071382">
    <property type="protein sequence ID" value="QSV47442.1"/>
    <property type="molecule type" value="Genomic_DNA"/>
</dbReference>
<protein>
    <recommendedName>
        <fullName evidence="5">Cohesin domain-containing protein</fullName>
    </recommendedName>
</protein>
<evidence type="ECO:0000256" key="2">
    <source>
        <dbReference type="SAM" id="SignalP"/>
    </source>
</evidence>
<feature type="region of interest" description="Disordered" evidence="1">
    <location>
        <begin position="136"/>
        <end position="235"/>
    </location>
</feature>
<dbReference type="PROSITE" id="PS51257">
    <property type="entry name" value="PROKAR_LIPOPROTEIN"/>
    <property type="match status" value="1"/>
</dbReference>
<keyword evidence="4" id="KW-1185">Reference proteome</keyword>
<feature type="region of interest" description="Disordered" evidence="1">
    <location>
        <begin position="282"/>
        <end position="307"/>
    </location>
</feature>
<dbReference type="InterPro" id="IPR008965">
    <property type="entry name" value="CBM2/CBM3_carb-bd_dom_sf"/>
</dbReference>
<feature type="signal peptide" evidence="2">
    <location>
        <begin position="1"/>
        <end position="26"/>
    </location>
</feature>
<accession>A0ABX7Q7L0</accession>
<evidence type="ECO:0000313" key="3">
    <source>
        <dbReference type="EMBL" id="QSV47442.1"/>
    </source>
</evidence>
<organism evidence="3 4">
    <name type="scientific">Geobacter benzoatilyticus</name>
    <dbReference type="NCBI Taxonomy" id="2815309"/>
    <lineage>
        <taxon>Bacteria</taxon>
        <taxon>Pseudomonadati</taxon>
        <taxon>Thermodesulfobacteriota</taxon>
        <taxon>Desulfuromonadia</taxon>
        <taxon>Geobacterales</taxon>
        <taxon>Geobacteraceae</taxon>
        <taxon>Geobacter</taxon>
    </lineage>
</organism>
<dbReference type="CDD" id="cd08547">
    <property type="entry name" value="Type_II_cohesin"/>
    <property type="match status" value="1"/>
</dbReference>
<dbReference type="Proteomes" id="UP000663651">
    <property type="component" value="Chromosome"/>
</dbReference>
<gene>
    <name evidence="3" type="ORF">JZM60_14085</name>
</gene>
<evidence type="ECO:0000256" key="1">
    <source>
        <dbReference type="SAM" id="MobiDB-lite"/>
    </source>
</evidence>
<dbReference type="Gene3D" id="2.60.40.680">
    <property type="match status" value="1"/>
</dbReference>
<keyword evidence="2" id="KW-0732">Signal</keyword>
<name>A0ABX7Q7L0_9BACT</name>
<sequence>MRINGFSLLLAGLLLLIPPMTFNASASCVGLDLEDAGNGSYRVVARGLVNIGAIDLMLTYDKAALSKPSVKRGEFVSNWLVFMPHIVETAGTVRIAMVNEPPVSGSGTVAIVTFTPTGKSWGRPVLTCELTGLDASNQQTGSSSSSGTGQGANTATGAGSGDTNTDSSDSGSTQTSTDQQSDPGISTPSETVTTVETPATVEVPAIVETPTTVETPVTVDQTQQNSSSTGSAVSSSPYIAAGTINLGTDAQQPPLELETPLEQESEVDDDSAQLEESPDAIEQEMQGHPVEAPASDRSMPIPPVAGPAQNQKYVVYPGVLERFREYGGEKSPKAFIALFKQPVMPSIKQNPSVFIADGTTVLEILVELPERGSQAPNFALRGASLQSLRKQGDNTWMIKAVPESGRVDAVLTVVNGENIVDYPFTIAPRVDVNLDKKGAVDEADFALFLATAGAGKAPSFDLNGDGRRDYLDDYIFTANYLAVTGGEGAKK</sequence>